<dbReference type="SUPFAM" id="SSF56281">
    <property type="entry name" value="Metallo-hydrolase/oxidoreductase"/>
    <property type="match status" value="1"/>
</dbReference>
<protein>
    <recommendedName>
        <fullName evidence="1">Metallo-beta-lactamase domain-containing protein</fullName>
    </recommendedName>
</protein>
<sequence length="349" mass="40423">MGKTKSLLILILFIFLSDSLNSENFALKNKIPKHHLPNGSFQNNYIGSADKSFFDLIKWKFEAETPDPITFPLARNDPYYLKHNQTKSTLTWIGHATFLIQYNGKNILTDPHLSDRASPLGFIGPKRYTPPGLSINELPQIDFVLISHNHYDSLDQFTIESLYERQKENPPLFFVPLKLKDWFLDLGIKSVIELDWWEYQILKGWKIYAVPVQHFSGRTLWDRNKTLWCGWVLENSNARIFFAGDSGYSKDFIDIGEFFGHMDLSLIPIGAYEPRWFMKEVHVNPEEAVRIHNDVNSSLSVGMHWGTFQLTDEPMDEPPIRLKDARNSAGINKDQFFVMQHGETKNLNL</sequence>
<dbReference type="CDD" id="cd16283">
    <property type="entry name" value="RomA-like_MBL-fold"/>
    <property type="match status" value="1"/>
</dbReference>
<dbReference type="EMBL" id="UINC01083824">
    <property type="protein sequence ID" value="SVC29907.1"/>
    <property type="molecule type" value="Genomic_DNA"/>
</dbReference>
<name>A0A382L4J6_9ZZZZ</name>
<dbReference type="AlphaFoldDB" id="A0A382L4J6"/>
<proteinExistence type="predicted"/>
<dbReference type="PANTHER" id="PTHR15032:SF4">
    <property type="entry name" value="N-ACYL-PHOSPHATIDYLETHANOLAMINE-HYDROLYZING PHOSPHOLIPASE D"/>
    <property type="match status" value="1"/>
</dbReference>
<dbReference type="InterPro" id="IPR036866">
    <property type="entry name" value="RibonucZ/Hydroxyglut_hydro"/>
</dbReference>
<organism evidence="2">
    <name type="scientific">marine metagenome</name>
    <dbReference type="NCBI Taxonomy" id="408172"/>
    <lineage>
        <taxon>unclassified sequences</taxon>
        <taxon>metagenomes</taxon>
        <taxon>ecological metagenomes</taxon>
    </lineage>
</organism>
<evidence type="ECO:0000313" key="2">
    <source>
        <dbReference type="EMBL" id="SVC29907.1"/>
    </source>
</evidence>
<feature type="domain" description="Metallo-beta-lactamase" evidence="1">
    <location>
        <begin position="106"/>
        <end position="305"/>
    </location>
</feature>
<dbReference type="InterPro" id="IPR001279">
    <property type="entry name" value="Metallo-B-lactamas"/>
</dbReference>
<accession>A0A382L4J6</accession>
<dbReference type="GO" id="GO:0005737">
    <property type="term" value="C:cytoplasm"/>
    <property type="evidence" value="ECO:0007669"/>
    <property type="project" value="TreeGrafter"/>
</dbReference>
<reference evidence="2" key="1">
    <citation type="submission" date="2018-05" db="EMBL/GenBank/DDBJ databases">
        <authorList>
            <person name="Lanie J.A."/>
            <person name="Ng W.-L."/>
            <person name="Kazmierczak K.M."/>
            <person name="Andrzejewski T.M."/>
            <person name="Davidsen T.M."/>
            <person name="Wayne K.J."/>
            <person name="Tettelin H."/>
            <person name="Glass J.I."/>
            <person name="Rusch D."/>
            <person name="Podicherti R."/>
            <person name="Tsui H.-C.T."/>
            <person name="Winkler M.E."/>
        </authorList>
    </citation>
    <scope>NUCLEOTIDE SEQUENCE</scope>
</reference>
<gene>
    <name evidence="2" type="ORF">METZ01_LOCUS282761</name>
</gene>
<dbReference type="Gene3D" id="3.60.15.10">
    <property type="entry name" value="Ribonuclease Z/Hydroxyacylglutathione hydrolase-like"/>
    <property type="match status" value="1"/>
</dbReference>
<dbReference type="PANTHER" id="PTHR15032">
    <property type="entry name" value="N-ACYL-PHOSPHATIDYLETHANOLAMINE-HYDROLYZING PHOSPHOLIPASE D"/>
    <property type="match status" value="1"/>
</dbReference>
<dbReference type="Pfam" id="PF12706">
    <property type="entry name" value="Lactamase_B_2"/>
    <property type="match status" value="1"/>
</dbReference>
<evidence type="ECO:0000259" key="1">
    <source>
        <dbReference type="Pfam" id="PF12706"/>
    </source>
</evidence>